<dbReference type="EMBL" id="WSZM01000069">
    <property type="protein sequence ID" value="KAF4044443.1"/>
    <property type="molecule type" value="Genomic_DNA"/>
</dbReference>
<gene>
    <name evidence="1" type="ORF">GN244_ATG03150</name>
</gene>
<proteinExistence type="predicted"/>
<keyword evidence="2" id="KW-1185">Reference proteome</keyword>
<name>A0A833T1K3_PHYIN</name>
<evidence type="ECO:0000313" key="1">
    <source>
        <dbReference type="EMBL" id="KAF4044443.1"/>
    </source>
</evidence>
<dbReference type="AlphaFoldDB" id="A0A833T1K3"/>
<organism evidence="1 2">
    <name type="scientific">Phytophthora infestans</name>
    <name type="common">Potato late blight agent</name>
    <name type="synonym">Botrytis infestans</name>
    <dbReference type="NCBI Taxonomy" id="4787"/>
    <lineage>
        <taxon>Eukaryota</taxon>
        <taxon>Sar</taxon>
        <taxon>Stramenopiles</taxon>
        <taxon>Oomycota</taxon>
        <taxon>Peronosporomycetes</taxon>
        <taxon>Peronosporales</taxon>
        <taxon>Peronosporaceae</taxon>
        <taxon>Phytophthora</taxon>
    </lineage>
</organism>
<dbReference type="Proteomes" id="UP000602510">
    <property type="component" value="Unassembled WGS sequence"/>
</dbReference>
<accession>A0A833T1K3</accession>
<sequence length="137" mass="14654">MLCLKKNEPPDLLKKVATCADAGTSRILSLHVPRQRAVAAIVQDHMRSRRHDEGQARGEHGHLTMRQLSEKTCVVAVIVLPLLKYTRVFAVVLSVKVAASVVADPALKLSKITAASGQADAVTLLVKLVASVAPSQC</sequence>
<reference evidence="1" key="1">
    <citation type="submission" date="2020-04" db="EMBL/GenBank/DDBJ databases">
        <title>Hybrid Assembly of Korean Phytophthora infestans isolates.</title>
        <authorList>
            <person name="Prokchorchik M."/>
            <person name="Lee Y."/>
            <person name="Seo J."/>
            <person name="Cho J.-H."/>
            <person name="Park Y.-E."/>
            <person name="Jang D.-C."/>
            <person name="Im J.-S."/>
            <person name="Choi J.-G."/>
            <person name="Park H.-J."/>
            <person name="Lee G.-B."/>
            <person name="Lee Y.-G."/>
            <person name="Hong S.-Y."/>
            <person name="Cho K."/>
            <person name="Sohn K.H."/>
        </authorList>
    </citation>
    <scope>NUCLEOTIDE SEQUENCE</scope>
    <source>
        <strain evidence="1">KR_1_A1</strain>
    </source>
</reference>
<protein>
    <submittedName>
        <fullName evidence="1">Uncharacterized protein</fullName>
    </submittedName>
</protein>
<evidence type="ECO:0000313" key="2">
    <source>
        <dbReference type="Proteomes" id="UP000602510"/>
    </source>
</evidence>
<comment type="caution">
    <text evidence="1">The sequence shown here is derived from an EMBL/GenBank/DDBJ whole genome shotgun (WGS) entry which is preliminary data.</text>
</comment>